<dbReference type="RefSeq" id="WP_369602302.1">
    <property type="nucleotide sequence ID" value="NZ_CP154858.1"/>
</dbReference>
<feature type="signal peptide" evidence="1">
    <location>
        <begin position="1"/>
        <end position="22"/>
    </location>
</feature>
<evidence type="ECO:0000259" key="2">
    <source>
        <dbReference type="Pfam" id="PF19657"/>
    </source>
</evidence>
<protein>
    <submittedName>
        <fullName evidence="3">DUF6160 family protein</fullName>
    </submittedName>
</protein>
<keyword evidence="1" id="KW-0732">Signal</keyword>
<accession>A0AB39UZ56</accession>
<proteinExistence type="predicted"/>
<dbReference type="Pfam" id="PF19657">
    <property type="entry name" value="DUF6160"/>
    <property type="match status" value="1"/>
</dbReference>
<evidence type="ECO:0000313" key="3">
    <source>
        <dbReference type="EMBL" id="XDT73308.1"/>
    </source>
</evidence>
<dbReference type="InterPro" id="IPR046158">
    <property type="entry name" value="DUF6160"/>
</dbReference>
<dbReference type="AlphaFoldDB" id="A0AB39UZ56"/>
<evidence type="ECO:0000256" key="1">
    <source>
        <dbReference type="SAM" id="SignalP"/>
    </source>
</evidence>
<feature type="domain" description="DUF6160" evidence="2">
    <location>
        <begin position="1"/>
        <end position="57"/>
    </location>
</feature>
<organism evidence="3">
    <name type="scientific">Thermohahella caldifontis</name>
    <dbReference type="NCBI Taxonomy" id="3142973"/>
    <lineage>
        <taxon>Bacteria</taxon>
        <taxon>Pseudomonadati</taxon>
        <taxon>Pseudomonadota</taxon>
        <taxon>Gammaproteobacteria</taxon>
        <taxon>Oceanospirillales</taxon>
        <taxon>Hahellaceae</taxon>
        <taxon>Thermohahella</taxon>
    </lineage>
</organism>
<name>A0AB39UZ56_9GAMM</name>
<dbReference type="KEGG" id="tcd:AAIA72_04880"/>
<sequence>MKGLKKLVLVTAIAAAPLAANAELKAVDDATLEAATGQSGLLVEVALGTTTGDALNRDYTNAGVTIEAFKWTVDLETYDSATNVVTLGTGAPAGLTSGQPVGGFVATDIAIAGNVDVAIDGAVDGSGHGGIAMVLNTGAAGLDFKVGDMGVFGNAGSGNVQASSMGGIEMAGIHLKDVSMVISGR</sequence>
<feature type="chain" id="PRO_5044350197" evidence="1">
    <location>
        <begin position="23"/>
        <end position="185"/>
    </location>
</feature>
<dbReference type="EMBL" id="CP154858">
    <property type="protein sequence ID" value="XDT73308.1"/>
    <property type="molecule type" value="Genomic_DNA"/>
</dbReference>
<reference evidence="3" key="1">
    <citation type="submission" date="2024-05" db="EMBL/GenBank/DDBJ databases">
        <title>Genome sequencing of novel strain.</title>
        <authorList>
            <person name="Ganbat D."/>
            <person name="Ganbat S."/>
            <person name="Lee S.-J."/>
        </authorList>
    </citation>
    <scope>NUCLEOTIDE SEQUENCE</scope>
    <source>
        <strain evidence="3">SMD15-11</strain>
    </source>
</reference>
<gene>
    <name evidence="3" type="ORF">AAIA72_04880</name>
</gene>